<reference evidence="11" key="2">
    <citation type="journal article" date="2023" name="Science">
        <title>Genomic signatures of disease resistance in endangered staghorn corals.</title>
        <authorList>
            <person name="Vollmer S.V."/>
            <person name="Selwyn J.D."/>
            <person name="Despard B.A."/>
            <person name="Roesel C.L."/>
        </authorList>
    </citation>
    <scope>NUCLEOTIDE SEQUENCE</scope>
    <source>
        <strain evidence="11">K2</strain>
    </source>
</reference>
<dbReference type="InterPro" id="IPR017452">
    <property type="entry name" value="GPCR_Rhodpsn_7TM"/>
</dbReference>
<keyword evidence="4 9" id="KW-1133">Transmembrane helix</keyword>
<name>A0AAD9R4G3_ACRCE</name>
<dbReference type="EMBL" id="JARQWQ010000003">
    <property type="protein sequence ID" value="KAK2572962.1"/>
    <property type="molecule type" value="Genomic_DNA"/>
</dbReference>
<evidence type="ECO:0000313" key="11">
    <source>
        <dbReference type="EMBL" id="KAK2572962.1"/>
    </source>
</evidence>
<evidence type="ECO:0000256" key="3">
    <source>
        <dbReference type="ARBA" id="ARBA00022692"/>
    </source>
</evidence>
<evidence type="ECO:0000256" key="5">
    <source>
        <dbReference type="ARBA" id="ARBA00023040"/>
    </source>
</evidence>
<dbReference type="Pfam" id="PF00001">
    <property type="entry name" value="7tm_1"/>
    <property type="match status" value="2"/>
</dbReference>
<evidence type="ECO:0000256" key="2">
    <source>
        <dbReference type="ARBA" id="ARBA00022475"/>
    </source>
</evidence>
<organism evidence="11 12">
    <name type="scientific">Acropora cervicornis</name>
    <name type="common">Staghorn coral</name>
    <dbReference type="NCBI Taxonomy" id="6130"/>
    <lineage>
        <taxon>Eukaryota</taxon>
        <taxon>Metazoa</taxon>
        <taxon>Cnidaria</taxon>
        <taxon>Anthozoa</taxon>
        <taxon>Hexacorallia</taxon>
        <taxon>Scleractinia</taxon>
        <taxon>Astrocoeniina</taxon>
        <taxon>Acroporidae</taxon>
        <taxon>Acropora</taxon>
    </lineage>
</organism>
<comment type="subcellular location">
    <subcellularLocation>
        <location evidence="1">Cell membrane</location>
        <topology evidence="1">Multi-pass membrane protein</topology>
    </subcellularLocation>
</comment>
<evidence type="ECO:0000256" key="7">
    <source>
        <dbReference type="ARBA" id="ARBA00023170"/>
    </source>
</evidence>
<dbReference type="PANTHER" id="PTHR24249">
    <property type="entry name" value="HISTAMINE RECEPTOR-RELATED G-PROTEIN COUPLED RECEPTOR"/>
    <property type="match status" value="1"/>
</dbReference>
<dbReference type="InterPro" id="IPR000276">
    <property type="entry name" value="GPCR_Rhodpsn"/>
</dbReference>
<dbReference type="GO" id="GO:0004930">
    <property type="term" value="F:G protein-coupled receptor activity"/>
    <property type="evidence" value="ECO:0007669"/>
    <property type="project" value="UniProtKB-KW"/>
</dbReference>
<dbReference type="PROSITE" id="PS50262">
    <property type="entry name" value="G_PROTEIN_RECEP_F1_2"/>
    <property type="match status" value="2"/>
</dbReference>
<feature type="transmembrane region" description="Helical" evidence="9">
    <location>
        <begin position="508"/>
        <end position="530"/>
    </location>
</feature>
<feature type="transmembrane region" description="Helical" evidence="9">
    <location>
        <begin position="566"/>
        <end position="584"/>
    </location>
</feature>
<dbReference type="PRINTS" id="PR00237">
    <property type="entry name" value="GPCRRHODOPSN"/>
</dbReference>
<evidence type="ECO:0000256" key="8">
    <source>
        <dbReference type="ARBA" id="ARBA00023224"/>
    </source>
</evidence>
<feature type="transmembrane region" description="Helical" evidence="9">
    <location>
        <begin position="469"/>
        <end position="487"/>
    </location>
</feature>
<sequence length="647" mass="73155">MRTWIWVIGWCLSFLTIIGNGAIVTLVSSKRQLRTKTNAFLTSLAVADFFVGVFTVPLLHFCTATNTCKNSLHPKLPELTWFNITRWIFSYASIVNLCSLVLDRYVAVVKPLRYLSFMTHRRVICMISLAWVIAVAPLSLPIASLVSSNPVFMMKIFTVIVAIFFEFFPCVLQVFCVGSMVCIAFKHKRSERALEKQLRYNHRVVFKTQDMNTVKVTAFVAGCALASYSILIRCSVIVFYDSTKDCGDFNYKLPVLVLNSALNPLTYALLKSDIKKVLKGISKSLFEPNQLNNSTTHNVMFVTEESMKNQLKISNFPGTGDGESTDLVKNKEGTTVIPTQRSATASETTNALYNMWFSVLGWLLTLLVVAGNGLVVFLNLQRKQMRTIPNCLIGSLAVADIFVGFSYFPSVFFELQNDISGACPGGAVFIVRHYFQYCSVTNLCAVLGERYFSINQPLQYATKVTWTKIIYLVLGSWITPLLAFVIPKTIIDFYAFKNCQIFAILKTIMFNMLPLFLLIILSVRVLIIAWRLDRESRALNAQVRFYHKRETLQIPRTGPELFGRKATVSMMIIVMVIFFLCSTAENWKEFCLGGNLPASCKITPNVHNAFDLLCILNSAANPIVYAFLKKDFKERLRQLANCNRPRR</sequence>
<gene>
    <name evidence="11" type="ORF">P5673_001980</name>
</gene>
<keyword evidence="6 9" id="KW-0472">Membrane</keyword>
<protein>
    <submittedName>
        <fullName evidence="11">Octopamine receptor beta-2R</fullName>
    </submittedName>
</protein>
<dbReference type="InterPro" id="IPR050569">
    <property type="entry name" value="TAAR"/>
</dbReference>
<dbReference type="SUPFAM" id="SSF81321">
    <property type="entry name" value="Family A G protein-coupled receptor-like"/>
    <property type="match status" value="2"/>
</dbReference>
<feature type="transmembrane region" description="Helical" evidence="9">
    <location>
        <begin position="39"/>
        <end position="61"/>
    </location>
</feature>
<dbReference type="SMART" id="SM01381">
    <property type="entry name" value="7TM_GPCR_Srsx"/>
    <property type="match status" value="1"/>
</dbReference>
<keyword evidence="3 9" id="KW-0812">Transmembrane</keyword>
<dbReference type="CDD" id="cd00637">
    <property type="entry name" value="7tm_classA_rhodopsin-like"/>
    <property type="match status" value="2"/>
</dbReference>
<accession>A0AAD9R4G3</accession>
<dbReference type="Proteomes" id="UP001249851">
    <property type="component" value="Unassembled WGS sequence"/>
</dbReference>
<dbReference type="PANTHER" id="PTHR24249:SF372">
    <property type="entry name" value="G-PROTEIN COUPLED RECEPTORS FAMILY 1 PROFILE DOMAIN-CONTAINING PROTEIN"/>
    <property type="match status" value="1"/>
</dbReference>
<feature type="transmembrane region" description="Helical" evidence="9">
    <location>
        <begin position="390"/>
        <end position="408"/>
    </location>
</feature>
<keyword evidence="7 11" id="KW-0675">Receptor</keyword>
<dbReference type="GO" id="GO:0005886">
    <property type="term" value="C:plasma membrane"/>
    <property type="evidence" value="ECO:0007669"/>
    <property type="project" value="UniProtKB-SubCell"/>
</dbReference>
<evidence type="ECO:0000256" key="6">
    <source>
        <dbReference type="ARBA" id="ARBA00023136"/>
    </source>
</evidence>
<feature type="domain" description="G-protein coupled receptors family 1 profile" evidence="10">
    <location>
        <begin position="371"/>
        <end position="625"/>
    </location>
</feature>
<dbReference type="Gene3D" id="1.20.1070.10">
    <property type="entry name" value="Rhodopsin 7-helix transmembrane proteins"/>
    <property type="match status" value="2"/>
</dbReference>
<reference evidence="11" key="1">
    <citation type="journal article" date="2023" name="G3 (Bethesda)">
        <title>Whole genome assembly and annotation of the endangered Caribbean coral Acropora cervicornis.</title>
        <authorList>
            <person name="Selwyn J.D."/>
            <person name="Vollmer S.V."/>
        </authorList>
    </citation>
    <scope>NUCLEOTIDE SEQUENCE</scope>
    <source>
        <strain evidence="11">K2</strain>
    </source>
</reference>
<feature type="transmembrane region" description="Helical" evidence="9">
    <location>
        <begin position="6"/>
        <end position="27"/>
    </location>
</feature>
<feature type="domain" description="G-protein coupled receptors family 1 profile" evidence="10">
    <location>
        <begin position="19"/>
        <end position="267"/>
    </location>
</feature>
<keyword evidence="8" id="KW-0807">Transducer</keyword>
<evidence type="ECO:0000256" key="4">
    <source>
        <dbReference type="ARBA" id="ARBA00022989"/>
    </source>
</evidence>
<evidence type="ECO:0000259" key="10">
    <source>
        <dbReference type="PROSITE" id="PS50262"/>
    </source>
</evidence>
<evidence type="ECO:0000256" key="9">
    <source>
        <dbReference type="SAM" id="Phobius"/>
    </source>
</evidence>
<comment type="caution">
    <text evidence="11">The sequence shown here is derived from an EMBL/GenBank/DDBJ whole genome shotgun (WGS) entry which is preliminary data.</text>
</comment>
<keyword evidence="2" id="KW-1003">Cell membrane</keyword>
<feature type="transmembrane region" description="Helical" evidence="9">
    <location>
        <begin position="123"/>
        <end position="144"/>
    </location>
</feature>
<feature type="transmembrane region" description="Helical" evidence="9">
    <location>
        <begin position="355"/>
        <end position="378"/>
    </location>
</feature>
<feature type="transmembrane region" description="Helical" evidence="9">
    <location>
        <begin position="216"/>
        <end position="240"/>
    </location>
</feature>
<feature type="transmembrane region" description="Helical" evidence="9">
    <location>
        <begin position="156"/>
        <end position="185"/>
    </location>
</feature>
<keyword evidence="12" id="KW-1185">Reference proteome</keyword>
<evidence type="ECO:0000313" key="12">
    <source>
        <dbReference type="Proteomes" id="UP001249851"/>
    </source>
</evidence>
<evidence type="ECO:0000256" key="1">
    <source>
        <dbReference type="ARBA" id="ARBA00004651"/>
    </source>
</evidence>
<proteinExistence type="predicted"/>
<dbReference type="AlphaFoldDB" id="A0AAD9R4G3"/>
<feature type="transmembrane region" description="Helical" evidence="9">
    <location>
        <begin position="81"/>
        <end position="102"/>
    </location>
</feature>
<keyword evidence="5" id="KW-0297">G-protein coupled receptor</keyword>